<gene>
    <name evidence="1" type="ordered locus">P9303_07391</name>
</gene>
<dbReference type="EMBL" id="CP000554">
    <property type="protein sequence ID" value="ABM77490.1"/>
    <property type="molecule type" value="Genomic_DNA"/>
</dbReference>
<proteinExistence type="predicted"/>
<protein>
    <submittedName>
        <fullName evidence="1">Uncharacterized protein</fullName>
    </submittedName>
</protein>
<organism evidence="1 2">
    <name type="scientific">Prochlorococcus marinus (strain MIT 9303)</name>
    <dbReference type="NCBI Taxonomy" id="59922"/>
    <lineage>
        <taxon>Bacteria</taxon>
        <taxon>Bacillati</taxon>
        <taxon>Cyanobacteriota</taxon>
        <taxon>Cyanophyceae</taxon>
        <taxon>Synechococcales</taxon>
        <taxon>Prochlorococcaceae</taxon>
        <taxon>Prochlorococcus</taxon>
    </lineage>
</organism>
<evidence type="ECO:0000313" key="1">
    <source>
        <dbReference type="EMBL" id="ABM77490.1"/>
    </source>
</evidence>
<name>A2C7N0_PROM3</name>
<dbReference type="KEGG" id="pmf:P9303_07391"/>
<dbReference type="AlphaFoldDB" id="A2C7N0"/>
<evidence type="ECO:0000313" key="2">
    <source>
        <dbReference type="Proteomes" id="UP000002274"/>
    </source>
</evidence>
<reference evidence="1 2" key="1">
    <citation type="journal article" date="2007" name="PLoS Genet.">
        <title>Patterns and implications of gene gain and loss in the evolution of Prochlorococcus.</title>
        <authorList>
            <person name="Kettler G.C."/>
            <person name="Martiny A.C."/>
            <person name="Huang K."/>
            <person name="Zucker J."/>
            <person name="Coleman M.L."/>
            <person name="Rodrigue S."/>
            <person name="Chen F."/>
            <person name="Lapidus A."/>
            <person name="Ferriera S."/>
            <person name="Johnson J."/>
            <person name="Steglich C."/>
            <person name="Church G.M."/>
            <person name="Richardson P."/>
            <person name="Chisholm S.W."/>
        </authorList>
    </citation>
    <scope>NUCLEOTIDE SEQUENCE [LARGE SCALE GENOMIC DNA]</scope>
    <source>
        <strain evidence="1 2">MIT 9303</strain>
    </source>
</reference>
<accession>A2C7N0</accession>
<sequence length="47" mass="5250">MANPSASFVFASVVNTKTNVDEDPRSTMKTFAKNVSKVELMDWLRAD</sequence>
<dbReference type="Proteomes" id="UP000002274">
    <property type="component" value="Chromosome"/>
</dbReference>
<dbReference type="HOGENOM" id="CLU_3171972_0_0_3"/>